<dbReference type="GO" id="GO:0002376">
    <property type="term" value="P:immune system process"/>
    <property type="evidence" value="ECO:0007669"/>
    <property type="project" value="UniProtKB-KW"/>
</dbReference>
<dbReference type="SUPFAM" id="SSF55846">
    <property type="entry name" value="N-acetylmuramoyl-L-alanine amidase-like"/>
    <property type="match status" value="1"/>
</dbReference>
<dbReference type="Ensembl" id="ENSCPBT00000011019.1">
    <property type="protein sequence ID" value="ENSCPBP00000009185.1"/>
    <property type="gene ID" value="ENSCPBG00000007080.1"/>
</dbReference>
<sequence>MGTRGARGGRGIWAGLGRCPRAIGWAWSPGSLSAGGSATQGLWGCLALAQQRPLLGVAGGCDRRCPRIVSRSQWGARAPKNRVRLRTPVPFVIIHHTEGNPCTSQASCSRQVRGIQNYHMNSNGWSDIGYNFLIGEDGNVYEGRGWSTMGAHAKNWNHKSLGFSFLGSFSSRVPNNAALNAAKSLIQCAVSKGFLSRSYFLKGHRNVNPTDCPGNALYKVIRQWPRFKA</sequence>
<feature type="domain" description="Peptidoglycan recognition protein family" evidence="4">
    <location>
        <begin position="66"/>
        <end position="208"/>
    </location>
</feature>
<evidence type="ECO:0000259" key="4">
    <source>
        <dbReference type="SMART" id="SM00701"/>
    </source>
</evidence>
<evidence type="ECO:0000313" key="5">
    <source>
        <dbReference type="Ensembl" id="ENSCPBP00000009185.1"/>
    </source>
</evidence>
<reference evidence="5" key="2">
    <citation type="submission" date="2025-09" db="UniProtKB">
        <authorList>
            <consortium name="Ensembl"/>
        </authorList>
    </citation>
    <scope>IDENTIFICATION</scope>
</reference>
<accession>A0A8C3H940</accession>
<dbReference type="InterPro" id="IPR006619">
    <property type="entry name" value="PGRP_domain_met/bac"/>
</dbReference>
<evidence type="ECO:0008006" key="7">
    <source>
        <dbReference type="Google" id="ProtNLM"/>
    </source>
</evidence>
<proteinExistence type="inferred from homology"/>
<protein>
    <recommendedName>
        <fullName evidence="7">Peptidoglycan-recognition protein</fullName>
    </recommendedName>
</protein>
<evidence type="ECO:0000256" key="1">
    <source>
        <dbReference type="ARBA" id="ARBA00007553"/>
    </source>
</evidence>
<dbReference type="SMART" id="SM00644">
    <property type="entry name" value="Ami_2"/>
    <property type="match status" value="1"/>
</dbReference>
<keyword evidence="2" id="KW-0391">Immunity</keyword>
<dbReference type="CDD" id="cd06583">
    <property type="entry name" value="PGRP"/>
    <property type="match status" value="1"/>
</dbReference>
<dbReference type="GO" id="GO:0009253">
    <property type="term" value="P:peptidoglycan catabolic process"/>
    <property type="evidence" value="ECO:0007669"/>
    <property type="project" value="InterPro"/>
</dbReference>
<dbReference type="InterPro" id="IPR002502">
    <property type="entry name" value="Amidase_domain"/>
</dbReference>
<dbReference type="FunFam" id="3.40.80.10:FF:000001">
    <property type="entry name" value="Peptidoglycan recognition protein 1"/>
    <property type="match status" value="1"/>
</dbReference>
<evidence type="ECO:0000256" key="2">
    <source>
        <dbReference type="ARBA" id="ARBA00022859"/>
    </source>
</evidence>
<keyword evidence="6" id="KW-1185">Reference proteome</keyword>
<dbReference type="Gene3D" id="3.40.80.10">
    <property type="entry name" value="Peptidoglycan recognition protein-like"/>
    <property type="match status" value="1"/>
</dbReference>
<dbReference type="GO" id="GO:0008745">
    <property type="term" value="F:N-acetylmuramoyl-L-alanine amidase activity"/>
    <property type="evidence" value="ECO:0007669"/>
    <property type="project" value="InterPro"/>
</dbReference>
<dbReference type="PANTHER" id="PTHR11022">
    <property type="entry name" value="PEPTIDOGLYCAN RECOGNITION PROTEIN"/>
    <property type="match status" value="1"/>
</dbReference>
<dbReference type="AlphaFoldDB" id="A0A8C3H940"/>
<dbReference type="GeneTree" id="ENSGT00940000161006"/>
<dbReference type="PANTHER" id="PTHR11022:SF12">
    <property type="entry name" value="PEPTIDOGLYCAN RECOGNITION PROTEIN 3"/>
    <property type="match status" value="1"/>
</dbReference>
<dbReference type="Pfam" id="PF01510">
    <property type="entry name" value="Amidase_2"/>
    <property type="match status" value="1"/>
</dbReference>
<evidence type="ECO:0000259" key="3">
    <source>
        <dbReference type="SMART" id="SM00644"/>
    </source>
</evidence>
<name>A0A8C3H940_CHRPI</name>
<dbReference type="SMART" id="SM00701">
    <property type="entry name" value="PGRP"/>
    <property type="match status" value="1"/>
</dbReference>
<dbReference type="InterPro" id="IPR036505">
    <property type="entry name" value="Amidase/PGRP_sf"/>
</dbReference>
<dbReference type="InterPro" id="IPR015510">
    <property type="entry name" value="PGRP"/>
</dbReference>
<reference evidence="5" key="1">
    <citation type="submission" date="2025-08" db="UniProtKB">
        <authorList>
            <consortium name="Ensembl"/>
        </authorList>
    </citation>
    <scope>IDENTIFICATION</scope>
</reference>
<organism evidence="5 6">
    <name type="scientific">Chrysemys picta bellii</name>
    <name type="common">Western painted turtle</name>
    <name type="synonym">Emys bellii</name>
    <dbReference type="NCBI Taxonomy" id="8478"/>
    <lineage>
        <taxon>Eukaryota</taxon>
        <taxon>Metazoa</taxon>
        <taxon>Chordata</taxon>
        <taxon>Craniata</taxon>
        <taxon>Vertebrata</taxon>
        <taxon>Euteleostomi</taxon>
        <taxon>Archelosauria</taxon>
        <taxon>Testudinata</taxon>
        <taxon>Testudines</taxon>
        <taxon>Cryptodira</taxon>
        <taxon>Durocryptodira</taxon>
        <taxon>Testudinoidea</taxon>
        <taxon>Emydidae</taxon>
        <taxon>Chrysemys</taxon>
    </lineage>
</organism>
<evidence type="ECO:0000313" key="6">
    <source>
        <dbReference type="Proteomes" id="UP000694380"/>
    </source>
</evidence>
<comment type="similarity">
    <text evidence="1">Belongs to the N-acetylmuramoyl-L-alanine amidase 2 family.</text>
</comment>
<feature type="domain" description="N-acetylmuramoyl-L-alanine amidase" evidence="3">
    <location>
        <begin position="78"/>
        <end position="214"/>
    </location>
</feature>
<dbReference type="Proteomes" id="UP000694380">
    <property type="component" value="Unplaced"/>
</dbReference>
<dbReference type="GO" id="GO:0008270">
    <property type="term" value="F:zinc ion binding"/>
    <property type="evidence" value="ECO:0007669"/>
    <property type="project" value="InterPro"/>
</dbReference>